<evidence type="ECO:0000313" key="8">
    <source>
        <dbReference type="EMBL" id="KAG9248949.1"/>
    </source>
</evidence>
<name>A0A9P7ZBC2_9HELO</name>
<dbReference type="InterPro" id="IPR039927">
    <property type="entry name" value="Ribosomal_mL43"/>
</dbReference>
<keyword evidence="9" id="KW-1185">Reference proteome</keyword>
<keyword evidence="3 8" id="KW-0689">Ribosomal protein</keyword>
<dbReference type="AlphaFoldDB" id="A0A9P7ZBC2"/>
<comment type="similarity">
    <text evidence="2">Belongs to the mitochondrion-specific ribosomal protein mL43 family.</text>
</comment>
<sequence>MTVLGIRKATSGQNGVGAFILQCKRLDFHYCDWAGSSKGMNAFLRSSLAKFAAANPQVEMTVSPRPKKHPVIIGHYINGREKAICVRGLEPGQILKKAELLRDANGEKLKKVTKPVKSLNESVRGIWSPFHGGGIKV</sequence>
<dbReference type="InterPro" id="IPR036249">
    <property type="entry name" value="Thioredoxin-like_sf"/>
</dbReference>
<protein>
    <recommendedName>
        <fullName evidence="6">Large ribosomal subunit protein mL43</fullName>
    </recommendedName>
</protein>
<evidence type="ECO:0000256" key="2">
    <source>
        <dbReference type="ARBA" id="ARBA00006073"/>
    </source>
</evidence>
<dbReference type="PANTHER" id="PTHR21396">
    <property type="entry name" value="39S RIBOSOMAL PROTEIN L43"/>
    <property type="match status" value="1"/>
</dbReference>
<evidence type="ECO:0000256" key="6">
    <source>
        <dbReference type="ARBA" id="ARBA00035188"/>
    </source>
</evidence>
<accession>A0A9P7ZBC2</accession>
<comment type="subcellular location">
    <subcellularLocation>
        <location evidence="1">Mitochondrion</location>
    </subcellularLocation>
</comment>
<comment type="caution">
    <text evidence="8">The sequence shown here is derived from an EMBL/GenBank/DDBJ whole genome shotgun (WGS) entry which is preliminary data.</text>
</comment>
<evidence type="ECO:0000256" key="1">
    <source>
        <dbReference type="ARBA" id="ARBA00004173"/>
    </source>
</evidence>
<keyword evidence="4" id="KW-0496">Mitochondrion</keyword>
<gene>
    <name evidence="8" type="ORF">BJ878DRAFT_486085</name>
</gene>
<evidence type="ECO:0000313" key="9">
    <source>
        <dbReference type="Proteomes" id="UP000887226"/>
    </source>
</evidence>
<evidence type="ECO:0000259" key="7">
    <source>
        <dbReference type="SMART" id="SM00916"/>
    </source>
</evidence>
<proteinExistence type="inferred from homology"/>
<feature type="domain" description="Ribosomal protein/NADH dehydrogenase" evidence="7">
    <location>
        <begin position="32"/>
        <end position="105"/>
    </location>
</feature>
<dbReference type="InterPro" id="IPR007741">
    <property type="entry name" value="Ribosomal_mL43/mS25/NADH_DH"/>
</dbReference>
<evidence type="ECO:0000256" key="3">
    <source>
        <dbReference type="ARBA" id="ARBA00022980"/>
    </source>
</evidence>
<dbReference type="GO" id="GO:0005762">
    <property type="term" value="C:mitochondrial large ribosomal subunit"/>
    <property type="evidence" value="ECO:0007669"/>
    <property type="project" value="TreeGrafter"/>
</dbReference>
<dbReference type="Gene3D" id="3.40.30.10">
    <property type="entry name" value="Glutaredoxin"/>
    <property type="match status" value="1"/>
</dbReference>
<reference evidence="8" key="1">
    <citation type="journal article" date="2021" name="IMA Fungus">
        <title>Genomic characterization of three marine fungi, including Emericellopsis atlantica sp. nov. with signatures of a generalist lifestyle and marine biomass degradation.</title>
        <authorList>
            <person name="Hagestad O.C."/>
            <person name="Hou L."/>
            <person name="Andersen J.H."/>
            <person name="Hansen E.H."/>
            <person name="Altermark B."/>
            <person name="Li C."/>
            <person name="Kuhnert E."/>
            <person name="Cox R.J."/>
            <person name="Crous P.W."/>
            <person name="Spatafora J.W."/>
            <person name="Lail K."/>
            <person name="Amirebrahimi M."/>
            <person name="Lipzen A."/>
            <person name="Pangilinan J."/>
            <person name="Andreopoulos W."/>
            <person name="Hayes R.D."/>
            <person name="Ng V."/>
            <person name="Grigoriev I.V."/>
            <person name="Jackson S.A."/>
            <person name="Sutton T.D.S."/>
            <person name="Dobson A.D.W."/>
            <person name="Rama T."/>
        </authorList>
    </citation>
    <scope>NUCLEOTIDE SEQUENCE</scope>
    <source>
        <strain evidence="8">TRa3180A</strain>
    </source>
</reference>
<dbReference type="SMART" id="SM00916">
    <property type="entry name" value="L51_S25_CI-B8"/>
    <property type="match status" value="1"/>
</dbReference>
<dbReference type="SUPFAM" id="SSF52833">
    <property type="entry name" value="Thioredoxin-like"/>
    <property type="match status" value="1"/>
</dbReference>
<evidence type="ECO:0000256" key="5">
    <source>
        <dbReference type="ARBA" id="ARBA00023274"/>
    </source>
</evidence>
<evidence type="ECO:0000256" key="4">
    <source>
        <dbReference type="ARBA" id="ARBA00023128"/>
    </source>
</evidence>
<dbReference type="FunFam" id="3.40.30.10:FF:000173">
    <property type="entry name" value="Mitochondrial 54S ribosomal protein"/>
    <property type="match status" value="1"/>
</dbReference>
<dbReference type="GO" id="GO:0003735">
    <property type="term" value="F:structural constituent of ribosome"/>
    <property type="evidence" value="ECO:0007669"/>
    <property type="project" value="InterPro"/>
</dbReference>
<dbReference type="PANTHER" id="PTHR21396:SF2">
    <property type="entry name" value="LARGE RIBOSOMAL SUBUNIT PROTEIN ML43"/>
    <property type="match status" value="1"/>
</dbReference>
<organism evidence="8 9">
    <name type="scientific">Calycina marina</name>
    <dbReference type="NCBI Taxonomy" id="1763456"/>
    <lineage>
        <taxon>Eukaryota</taxon>
        <taxon>Fungi</taxon>
        <taxon>Dikarya</taxon>
        <taxon>Ascomycota</taxon>
        <taxon>Pezizomycotina</taxon>
        <taxon>Leotiomycetes</taxon>
        <taxon>Helotiales</taxon>
        <taxon>Pezizellaceae</taxon>
        <taxon>Calycina</taxon>
    </lineage>
</organism>
<dbReference type="EMBL" id="MU253741">
    <property type="protein sequence ID" value="KAG9248949.1"/>
    <property type="molecule type" value="Genomic_DNA"/>
</dbReference>
<dbReference type="OrthoDB" id="88at2759"/>
<dbReference type="Proteomes" id="UP000887226">
    <property type="component" value="Unassembled WGS sequence"/>
</dbReference>
<keyword evidence="5" id="KW-0687">Ribonucleoprotein</keyword>
<dbReference type="Pfam" id="PF05047">
    <property type="entry name" value="L51_S25_CI-B8"/>
    <property type="match status" value="1"/>
</dbReference>
<dbReference type="GO" id="GO:0032543">
    <property type="term" value="P:mitochondrial translation"/>
    <property type="evidence" value="ECO:0007669"/>
    <property type="project" value="InterPro"/>
</dbReference>